<feature type="compositionally biased region" description="Polar residues" evidence="1">
    <location>
        <begin position="238"/>
        <end position="247"/>
    </location>
</feature>
<evidence type="ECO:0000313" key="3">
    <source>
        <dbReference type="EMBL" id="EEQ30619.1"/>
    </source>
</evidence>
<feature type="compositionally biased region" description="Low complexity" evidence="1">
    <location>
        <begin position="632"/>
        <end position="643"/>
    </location>
</feature>
<dbReference type="RefSeq" id="XP_002847932.1">
    <property type="nucleotide sequence ID" value="XM_002847886.1"/>
</dbReference>
<feature type="compositionally biased region" description="Low complexity" evidence="1">
    <location>
        <begin position="545"/>
        <end position="557"/>
    </location>
</feature>
<dbReference type="eggNOG" id="ENOG502RAW9">
    <property type="taxonomic scope" value="Eukaryota"/>
</dbReference>
<feature type="region of interest" description="Disordered" evidence="1">
    <location>
        <begin position="73"/>
        <end position="180"/>
    </location>
</feature>
<dbReference type="GeneID" id="9222651"/>
<dbReference type="OMA" id="CPQLTRP"/>
<dbReference type="HOGENOM" id="CLU_479951_0_0_1"/>
<feature type="compositionally biased region" description="Basic residues" evidence="1">
    <location>
        <begin position="613"/>
        <end position="631"/>
    </location>
</feature>
<accession>C5FLP7</accession>
<feature type="transmembrane region" description="Helical" evidence="2">
    <location>
        <begin position="12"/>
        <end position="31"/>
    </location>
</feature>
<keyword evidence="4" id="KW-1185">Reference proteome</keyword>
<dbReference type="EMBL" id="DS995703">
    <property type="protein sequence ID" value="EEQ30619.1"/>
    <property type="molecule type" value="Genomic_DNA"/>
</dbReference>
<keyword evidence="2" id="KW-1133">Transmembrane helix</keyword>
<feature type="compositionally biased region" description="Acidic residues" evidence="1">
    <location>
        <begin position="572"/>
        <end position="581"/>
    </location>
</feature>
<feature type="region of interest" description="Disordered" evidence="1">
    <location>
        <begin position="207"/>
        <end position="366"/>
    </location>
</feature>
<evidence type="ECO:0000256" key="2">
    <source>
        <dbReference type="SAM" id="Phobius"/>
    </source>
</evidence>
<keyword evidence="2" id="KW-0472">Membrane</keyword>
<feature type="compositionally biased region" description="Basic and acidic residues" evidence="1">
    <location>
        <begin position="120"/>
        <end position="143"/>
    </location>
</feature>
<keyword evidence="2" id="KW-0812">Transmembrane</keyword>
<sequence>MLQLNNSHHQSFLQMLSALYTVSLFPLILLYRFPGSSSILHLFPIFLLAHFPLRRNSQHRSHNYWLRGRSRTATEDSMGLGRQRPVSGQPGDGTGDNPTPSERGAGRMTQEVGEEGSTEQGKDVHEDNGSDRHRDKRQKRDSNARLGPGPVRQSRLGTEQRTYLELQTERSEPSAGLPMHNPELYEQIQRDGEAGVYIGPGAHIVGRYAPQRRSDHTAGSTLTPVGDGRAGDAAETVISASATGTSSDGDELPAINKKRPHAEGSSGLGGNGNGRPVEGQEPRDGTSGENRSHSFDPKEWQLPQAANQRKTRDIGPEFRQRIVISSDDSHTSEFVRNGARIKERAHPPSSPQFSSSPDRGKRNPPRVTYTEFYQERLVKELRREFKRMGRRRLFRAFPPQSFSTRRIRTWSTSRISVLGNFGRTLASALPPRPQLTRPGRRVDLFCDIKQEDSPIESDPRQFPLPSIEEEPENEPSPSAWGRSGHPPSEPEPEKPQASTRSEAAAEEPPKRGRRQAAVAGRQKMLERTASPARRPTREPAARKTSVASPSQPQSSVAREGGRVAVPETIHEEVEDTEEEEAESSRQPKQATKGKARGRAPNKAPAKAKASKAPPKKPASKPKPQPRKKAAPKSKAVSKPAKGGATKKKK</sequence>
<dbReference type="Proteomes" id="UP000002035">
    <property type="component" value="Unassembled WGS sequence"/>
</dbReference>
<feature type="region of interest" description="Disordered" evidence="1">
    <location>
        <begin position="449"/>
        <end position="649"/>
    </location>
</feature>
<organism evidence="3 4">
    <name type="scientific">Arthroderma otae (strain ATCC MYA-4605 / CBS 113480)</name>
    <name type="common">Microsporum canis</name>
    <dbReference type="NCBI Taxonomy" id="554155"/>
    <lineage>
        <taxon>Eukaryota</taxon>
        <taxon>Fungi</taxon>
        <taxon>Dikarya</taxon>
        <taxon>Ascomycota</taxon>
        <taxon>Pezizomycotina</taxon>
        <taxon>Eurotiomycetes</taxon>
        <taxon>Eurotiomycetidae</taxon>
        <taxon>Onygenales</taxon>
        <taxon>Arthrodermataceae</taxon>
        <taxon>Microsporum</taxon>
    </lineage>
</organism>
<feature type="compositionally biased region" description="Basic and acidic residues" evidence="1">
    <location>
        <begin position="310"/>
        <end position="320"/>
    </location>
</feature>
<reference evidence="4" key="1">
    <citation type="journal article" date="2012" name="MBio">
        <title>Comparative genome analysis of Trichophyton rubrum and related dermatophytes reveals candidate genes involved in infection.</title>
        <authorList>
            <person name="Martinez D.A."/>
            <person name="Oliver B.G."/>
            <person name="Graeser Y."/>
            <person name="Goldberg J.M."/>
            <person name="Li W."/>
            <person name="Martinez-Rossi N.M."/>
            <person name="Monod M."/>
            <person name="Shelest E."/>
            <person name="Barton R.C."/>
            <person name="Birch E."/>
            <person name="Brakhage A.A."/>
            <person name="Chen Z."/>
            <person name="Gurr S.J."/>
            <person name="Heiman D."/>
            <person name="Heitman J."/>
            <person name="Kosti I."/>
            <person name="Rossi A."/>
            <person name="Saif S."/>
            <person name="Samalova M."/>
            <person name="Saunders C.W."/>
            <person name="Shea T."/>
            <person name="Summerbell R.C."/>
            <person name="Xu J."/>
            <person name="Young S."/>
            <person name="Zeng Q."/>
            <person name="Birren B.W."/>
            <person name="Cuomo C.A."/>
            <person name="White T.C."/>
        </authorList>
    </citation>
    <scope>NUCLEOTIDE SEQUENCE [LARGE SCALE GENOMIC DNA]</scope>
    <source>
        <strain evidence="4">ATCC MYA-4605 / CBS 113480</strain>
    </source>
</reference>
<name>C5FLP7_ARTOC</name>
<feature type="compositionally biased region" description="Basic and acidic residues" evidence="1">
    <location>
        <begin position="278"/>
        <end position="299"/>
    </location>
</feature>
<proteinExistence type="predicted"/>
<feature type="compositionally biased region" description="Low complexity" evidence="1">
    <location>
        <begin position="600"/>
        <end position="612"/>
    </location>
</feature>
<evidence type="ECO:0000256" key="1">
    <source>
        <dbReference type="SAM" id="MobiDB-lite"/>
    </source>
</evidence>
<dbReference type="VEuPathDB" id="FungiDB:MCYG_03438"/>
<dbReference type="OrthoDB" id="4174107at2759"/>
<evidence type="ECO:0000313" key="4">
    <source>
        <dbReference type="Proteomes" id="UP000002035"/>
    </source>
</evidence>
<gene>
    <name evidence="3" type="ORF">MCYG_03438</name>
</gene>
<dbReference type="AlphaFoldDB" id="C5FLP7"/>
<protein>
    <submittedName>
        <fullName evidence="3">Uncharacterized protein</fullName>
    </submittedName>
</protein>
<feature type="compositionally biased region" description="Low complexity" evidence="1">
    <location>
        <begin position="515"/>
        <end position="533"/>
    </location>
</feature>